<protein>
    <submittedName>
        <fullName evidence="1">Uncharacterized protein</fullName>
    </submittedName>
</protein>
<keyword evidence="2" id="KW-1185">Reference proteome</keyword>
<accession>A0A1U9MJJ6</accession>
<dbReference type="KEGG" id="bapi:BBC0122_017900"/>
<dbReference type="AlphaFoldDB" id="A0A1U9MJJ6"/>
<sequence length="350" mass="38039">MAVPYHTHNFEIPTATKQDMVARASNEKVVTPSVLGTAATADTSEFATAEQGKKADSAIQAENLGTLARKNKVNLAEIETNGIPSSTTFLSGNGWQTLSGGGDMTIAIYDPSHKKADTFDMGNMKEAANAKIMSADERKKIANLDNAFLSRSGGSLNGNLTINGSLNCTKSIQTNGWFNTKGTGSYDIGIHFDFSGDGECYSDFVFTGKSLNIYLNKFGDVAEFYDNGTTRFADSINIQDKTYWQPDGNIRGECWTRGSLYNHIEDRACKYASDLSLAAQNKCVTDARFAGYGEFAFTPGEGGKSAFDNPVPSGYVMTGLWKINSQWEVISYSQPQVYIANRGWFALGGW</sequence>
<dbReference type="Proteomes" id="UP000189632">
    <property type="component" value="Chromosome"/>
</dbReference>
<proteinExistence type="predicted"/>
<gene>
    <name evidence="1" type="ORF">BBC0122_017900</name>
</gene>
<evidence type="ECO:0000313" key="2">
    <source>
        <dbReference type="Proteomes" id="UP000189632"/>
    </source>
</evidence>
<dbReference type="OrthoDB" id="7921813at2"/>
<evidence type="ECO:0000313" key="1">
    <source>
        <dbReference type="EMBL" id="AQT47889.1"/>
    </source>
</evidence>
<dbReference type="EMBL" id="CP015625">
    <property type="protein sequence ID" value="AQT47889.1"/>
    <property type="molecule type" value="Genomic_DNA"/>
</dbReference>
<name>A0A1U9MJJ6_9HYPH</name>
<dbReference type="RefSeq" id="WP_077993264.1">
    <property type="nucleotide sequence ID" value="NZ_CP015625.1"/>
</dbReference>
<organism evidence="1 2">
    <name type="scientific">Bartonella choladocola</name>
    <dbReference type="NCBI Taxonomy" id="2750995"/>
    <lineage>
        <taxon>Bacteria</taxon>
        <taxon>Pseudomonadati</taxon>
        <taxon>Pseudomonadota</taxon>
        <taxon>Alphaproteobacteria</taxon>
        <taxon>Hyphomicrobiales</taxon>
        <taxon>Bartonellaceae</taxon>
        <taxon>Bartonella</taxon>
    </lineage>
</organism>
<reference evidence="1 2" key="1">
    <citation type="submission" date="2016-11" db="EMBL/GenBank/DDBJ databases">
        <title>Comparative genomics of Bartonella apis.</title>
        <authorList>
            <person name="Engel P."/>
        </authorList>
    </citation>
    <scope>NUCLEOTIDE SEQUENCE [LARGE SCALE GENOMIC DNA]</scope>
    <source>
        <strain evidence="1 2">BBC0122</strain>
    </source>
</reference>